<keyword evidence="2" id="KW-1185">Reference proteome</keyword>
<dbReference type="Proteomes" id="UP000499080">
    <property type="component" value="Unassembled WGS sequence"/>
</dbReference>
<reference evidence="1 2" key="1">
    <citation type="journal article" date="2019" name="Sci. Rep.">
        <title>Orb-weaving spider Araneus ventricosus genome elucidates the spidroin gene catalogue.</title>
        <authorList>
            <person name="Kono N."/>
            <person name="Nakamura H."/>
            <person name="Ohtoshi R."/>
            <person name="Moran D.A.P."/>
            <person name="Shinohara A."/>
            <person name="Yoshida Y."/>
            <person name="Fujiwara M."/>
            <person name="Mori M."/>
            <person name="Tomita M."/>
            <person name="Arakawa K."/>
        </authorList>
    </citation>
    <scope>NUCLEOTIDE SEQUENCE [LARGE SCALE GENOMIC DNA]</scope>
</reference>
<evidence type="ECO:0000313" key="2">
    <source>
        <dbReference type="Proteomes" id="UP000499080"/>
    </source>
</evidence>
<name>A0A4Y2U5C7_ARAVE</name>
<dbReference type="AlphaFoldDB" id="A0A4Y2U5C7"/>
<organism evidence="1 2">
    <name type="scientific">Araneus ventricosus</name>
    <name type="common">Orbweaver spider</name>
    <name type="synonym">Epeira ventricosa</name>
    <dbReference type="NCBI Taxonomy" id="182803"/>
    <lineage>
        <taxon>Eukaryota</taxon>
        <taxon>Metazoa</taxon>
        <taxon>Ecdysozoa</taxon>
        <taxon>Arthropoda</taxon>
        <taxon>Chelicerata</taxon>
        <taxon>Arachnida</taxon>
        <taxon>Araneae</taxon>
        <taxon>Araneomorphae</taxon>
        <taxon>Entelegynae</taxon>
        <taxon>Araneoidea</taxon>
        <taxon>Araneidae</taxon>
        <taxon>Araneus</taxon>
    </lineage>
</organism>
<evidence type="ECO:0000313" key="1">
    <source>
        <dbReference type="EMBL" id="GBO07214.1"/>
    </source>
</evidence>
<sequence>SYELITIHAERRRLPFSIAAITCADVPSSVAIFGLPDLLTSATEPALLNFMISFATSDYEDLIKSQNTTVQKLILPKIHLPEPEIR</sequence>
<gene>
    <name evidence="1" type="ORF">AVEN_171237_1</name>
</gene>
<comment type="caution">
    <text evidence="1">The sequence shown here is derived from an EMBL/GenBank/DDBJ whole genome shotgun (WGS) entry which is preliminary data.</text>
</comment>
<feature type="non-terminal residue" evidence="1">
    <location>
        <position position="1"/>
    </location>
</feature>
<protein>
    <submittedName>
        <fullName evidence="1">Uncharacterized protein</fullName>
    </submittedName>
</protein>
<accession>A0A4Y2U5C7</accession>
<proteinExistence type="predicted"/>
<dbReference type="EMBL" id="BGPR01033328">
    <property type="protein sequence ID" value="GBO07214.1"/>
    <property type="molecule type" value="Genomic_DNA"/>
</dbReference>